<keyword evidence="12" id="KW-1185">Reference proteome</keyword>
<evidence type="ECO:0000256" key="10">
    <source>
        <dbReference type="RuleBase" id="RU351113"/>
    </source>
</evidence>
<dbReference type="PANTHER" id="PTHR21137:SF35">
    <property type="entry name" value="ODORANT RECEPTOR 19A-RELATED"/>
    <property type="match status" value="1"/>
</dbReference>
<feature type="transmembrane region" description="Helical" evidence="10">
    <location>
        <begin position="15"/>
        <end position="34"/>
    </location>
</feature>
<keyword evidence="2" id="KW-1003">Cell membrane</keyword>
<feature type="transmembrane region" description="Helical" evidence="10">
    <location>
        <begin position="54"/>
        <end position="73"/>
    </location>
</feature>
<keyword evidence="8 10" id="KW-0675">Receptor</keyword>
<dbReference type="Proteomes" id="UP001461498">
    <property type="component" value="Unassembled WGS sequence"/>
</dbReference>
<evidence type="ECO:0000256" key="1">
    <source>
        <dbReference type="ARBA" id="ARBA00004651"/>
    </source>
</evidence>
<feature type="transmembrane region" description="Helical" evidence="10">
    <location>
        <begin position="115"/>
        <end position="137"/>
    </location>
</feature>
<keyword evidence="3 10" id="KW-0716">Sensory transduction</keyword>
<evidence type="ECO:0000256" key="2">
    <source>
        <dbReference type="ARBA" id="ARBA00022475"/>
    </source>
</evidence>
<evidence type="ECO:0000256" key="4">
    <source>
        <dbReference type="ARBA" id="ARBA00022692"/>
    </source>
</evidence>
<feature type="transmembrane region" description="Helical" evidence="10">
    <location>
        <begin position="310"/>
        <end position="330"/>
    </location>
</feature>
<dbReference type="PANTHER" id="PTHR21137">
    <property type="entry name" value="ODORANT RECEPTOR"/>
    <property type="match status" value="1"/>
</dbReference>
<dbReference type="AlphaFoldDB" id="A0AAW1CIH8"/>
<keyword evidence="7 10" id="KW-0472">Membrane</keyword>
<keyword evidence="4 10" id="KW-0812">Transmembrane</keyword>
<feature type="transmembrane region" description="Helical" evidence="10">
    <location>
        <begin position="274"/>
        <end position="298"/>
    </location>
</feature>
<dbReference type="GO" id="GO:0007165">
    <property type="term" value="P:signal transduction"/>
    <property type="evidence" value="ECO:0007669"/>
    <property type="project" value="UniProtKB-KW"/>
</dbReference>
<evidence type="ECO:0000256" key="6">
    <source>
        <dbReference type="ARBA" id="ARBA00022989"/>
    </source>
</evidence>
<evidence type="ECO:0000256" key="9">
    <source>
        <dbReference type="ARBA" id="ARBA00023224"/>
    </source>
</evidence>
<sequence>MLQIGTAFVNLRPKWWLISIVQVLSYLAFIFYFEYLLITTTIIFSEDLNSANESAHFCVLGILMLIIIVNYPLKRRNFIDLMRIVAKNYFQYNDGYKSDSVERWKKNTQKLKSRMLVLVTGYFIVVLTVKIFIAPLIDQYQGYDTDDYIKGVYMKLPIPLWLPYQIDGLAKKLATLGTEAIGGSMLISVIIGADLILIFQSVDIILQMRILRDSIKHLETRAMLLYNQWNGTTYNPDEGCKLRRGDPSFMKALNYCIKQNAQHHRIISRAFYNIYDLGSVPLAAAFLIGSAIIALSLFNFATSKLRIGPQIFSLMLLVAEVCNMALICFVGQELSDLVSIYTFII</sequence>
<evidence type="ECO:0000313" key="11">
    <source>
        <dbReference type="EMBL" id="KAK9498286.1"/>
    </source>
</evidence>
<evidence type="ECO:0000256" key="7">
    <source>
        <dbReference type="ARBA" id="ARBA00023136"/>
    </source>
</evidence>
<dbReference type="GO" id="GO:0005886">
    <property type="term" value="C:plasma membrane"/>
    <property type="evidence" value="ECO:0007669"/>
    <property type="project" value="UniProtKB-SubCell"/>
</dbReference>
<dbReference type="InterPro" id="IPR004117">
    <property type="entry name" value="7tm6_olfct_rcpt"/>
</dbReference>
<proteinExistence type="inferred from homology"/>
<dbReference type="GO" id="GO:0005549">
    <property type="term" value="F:odorant binding"/>
    <property type="evidence" value="ECO:0007669"/>
    <property type="project" value="InterPro"/>
</dbReference>
<comment type="caution">
    <text evidence="10">Lacks conserved residue(s) required for the propagation of feature annotation.</text>
</comment>
<comment type="subcellular location">
    <subcellularLocation>
        <location evidence="1 10">Cell membrane</location>
        <topology evidence="1 10">Multi-pass membrane protein</topology>
    </subcellularLocation>
</comment>
<dbReference type="Pfam" id="PF02949">
    <property type="entry name" value="7tm_6"/>
    <property type="match status" value="1"/>
</dbReference>
<dbReference type="EMBL" id="JAPXFL010000012">
    <property type="protein sequence ID" value="KAK9498286.1"/>
    <property type="molecule type" value="Genomic_DNA"/>
</dbReference>
<comment type="similarity">
    <text evidence="10">Belongs to the insect chemoreceptor superfamily. Heteromeric odorant receptor channel (TC 1.A.69) family.</text>
</comment>
<evidence type="ECO:0000313" key="12">
    <source>
        <dbReference type="Proteomes" id="UP001461498"/>
    </source>
</evidence>
<evidence type="ECO:0000256" key="3">
    <source>
        <dbReference type="ARBA" id="ARBA00022606"/>
    </source>
</evidence>
<name>A0AAW1CIH8_9HEMI</name>
<organism evidence="11 12">
    <name type="scientific">Rhynocoris fuscipes</name>
    <dbReference type="NCBI Taxonomy" id="488301"/>
    <lineage>
        <taxon>Eukaryota</taxon>
        <taxon>Metazoa</taxon>
        <taxon>Ecdysozoa</taxon>
        <taxon>Arthropoda</taxon>
        <taxon>Hexapoda</taxon>
        <taxon>Insecta</taxon>
        <taxon>Pterygota</taxon>
        <taxon>Neoptera</taxon>
        <taxon>Paraneoptera</taxon>
        <taxon>Hemiptera</taxon>
        <taxon>Heteroptera</taxon>
        <taxon>Panheteroptera</taxon>
        <taxon>Cimicomorpha</taxon>
        <taxon>Reduviidae</taxon>
        <taxon>Harpactorinae</taxon>
        <taxon>Harpactorini</taxon>
        <taxon>Rhynocoris</taxon>
    </lineage>
</organism>
<evidence type="ECO:0000256" key="5">
    <source>
        <dbReference type="ARBA" id="ARBA00022725"/>
    </source>
</evidence>
<keyword evidence="6 10" id="KW-1133">Transmembrane helix</keyword>
<keyword evidence="5 10" id="KW-0552">Olfaction</keyword>
<dbReference type="GO" id="GO:0004984">
    <property type="term" value="F:olfactory receptor activity"/>
    <property type="evidence" value="ECO:0007669"/>
    <property type="project" value="InterPro"/>
</dbReference>
<reference evidence="11 12" key="1">
    <citation type="submission" date="2022-12" db="EMBL/GenBank/DDBJ databases">
        <title>Chromosome-level genome assembly of true bugs.</title>
        <authorList>
            <person name="Ma L."/>
            <person name="Li H."/>
        </authorList>
    </citation>
    <scope>NUCLEOTIDE SEQUENCE [LARGE SCALE GENOMIC DNA]</scope>
    <source>
        <strain evidence="11">Lab_2022b</strain>
    </source>
</reference>
<protein>
    <recommendedName>
        <fullName evidence="10">Odorant receptor</fullName>
    </recommendedName>
</protein>
<comment type="caution">
    <text evidence="11">The sequence shown here is derived from an EMBL/GenBank/DDBJ whole genome shotgun (WGS) entry which is preliminary data.</text>
</comment>
<accession>A0AAW1CIH8</accession>
<gene>
    <name evidence="11" type="ORF">O3M35_002955</name>
</gene>
<feature type="transmembrane region" description="Helical" evidence="10">
    <location>
        <begin position="185"/>
        <end position="206"/>
    </location>
</feature>
<keyword evidence="9 10" id="KW-0807">Transducer</keyword>
<evidence type="ECO:0000256" key="8">
    <source>
        <dbReference type="ARBA" id="ARBA00023170"/>
    </source>
</evidence>